<dbReference type="PROSITE" id="PS00941">
    <property type="entry name" value="CARBOXYLESTERASE_B_2"/>
    <property type="match status" value="1"/>
</dbReference>
<sequence length="297" mass="33703">MYYHPINMKHRLVPVLTCMVVPIMIFVYTSCRHKRVNIYKGERPLVVVKQGSILGITLHWENLDYFSFRTIPYAKPPTGLRRFMEPEAGEAWSGVLDGSKEPNWCPQMVLAGNEDCLYLNVYTPQNALRSPTPYPVMVFIHGGIFFFISVKVGPLIRESWGVLVVLILYKSQMSPLCFFSTDDMIVPGNMGLKDQTMALKWVKNNIHAFGGDTNRITIFGESAGSASVHFQLLTPYSKGIYSNVMDSGQTPIIPPSTKNTSTGLYQTMSSFIFDDIFWAMLECNPHRKPPSLYYLYL</sequence>
<dbReference type="InterPro" id="IPR050309">
    <property type="entry name" value="Type-B_Carboxylest/Lipase"/>
</dbReference>
<keyword evidence="6" id="KW-1133">Transmembrane helix</keyword>
<dbReference type="GO" id="GO:0052689">
    <property type="term" value="F:carboxylic ester hydrolase activity"/>
    <property type="evidence" value="ECO:0007669"/>
    <property type="project" value="UniProtKB-KW"/>
</dbReference>
<keyword evidence="6" id="KW-0472">Membrane</keyword>
<evidence type="ECO:0000256" key="6">
    <source>
        <dbReference type="SAM" id="Phobius"/>
    </source>
</evidence>
<evidence type="ECO:0000256" key="5">
    <source>
        <dbReference type="RuleBase" id="RU361235"/>
    </source>
</evidence>
<comment type="similarity">
    <text evidence="1 5">Belongs to the type-B carboxylesterase/lipase family.</text>
</comment>
<dbReference type="Pfam" id="PF00135">
    <property type="entry name" value="COesterase"/>
    <property type="match status" value="1"/>
</dbReference>
<evidence type="ECO:0000256" key="4">
    <source>
        <dbReference type="ARBA" id="ARBA00023180"/>
    </source>
</evidence>
<proteinExistence type="inferred from homology"/>
<name>A0AAV2PR41_MEGNR</name>
<dbReference type="SUPFAM" id="SSF53474">
    <property type="entry name" value="alpha/beta-Hydrolases"/>
    <property type="match status" value="1"/>
</dbReference>
<protein>
    <recommendedName>
        <fullName evidence="5">Carboxylic ester hydrolase</fullName>
        <ecNumber evidence="5">3.1.1.-</ecNumber>
    </recommendedName>
</protein>
<feature type="domain" description="Carboxylesterase type B" evidence="7">
    <location>
        <begin position="44"/>
        <end position="248"/>
    </location>
</feature>
<dbReference type="InterPro" id="IPR019826">
    <property type="entry name" value="Carboxylesterase_B_AS"/>
</dbReference>
<dbReference type="Proteomes" id="UP001497623">
    <property type="component" value="Unassembled WGS sequence"/>
</dbReference>
<accession>A0AAV2PR41</accession>
<keyword evidence="9" id="KW-1185">Reference proteome</keyword>
<keyword evidence="3 5" id="KW-0378">Hydrolase</keyword>
<evidence type="ECO:0000313" key="9">
    <source>
        <dbReference type="Proteomes" id="UP001497623"/>
    </source>
</evidence>
<gene>
    <name evidence="8" type="ORF">MNOR_LOCUS2359</name>
</gene>
<evidence type="ECO:0000256" key="3">
    <source>
        <dbReference type="ARBA" id="ARBA00022801"/>
    </source>
</evidence>
<organism evidence="8 9">
    <name type="scientific">Meganyctiphanes norvegica</name>
    <name type="common">Northern krill</name>
    <name type="synonym">Thysanopoda norvegica</name>
    <dbReference type="NCBI Taxonomy" id="48144"/>
    <lineage>
        <taxon>Eukaryota</taxon>
        <taxon>Metazoa</taxon>
        <taxon>Ecdysozoa</taxon>
        <taxon>Arthropoda</taxon>
        <taxon>Crustacea</taxon>
        <taxon>Multicrustacea</taxon>
        <taxon>Malacostraca</taxon>
        <taxon>Eumalacostraca</taxon>
        <taxon>Eucarida</taxon>
        <taxon>Euphausiacea</taxon>
        <taxon>Euphausiidae</taxon>
        <taxon>Meganyctiphanes</taxon>
    </lineage>
</organism>
<feature type="transmembrane region" description="Helical" evidence="6">
    <location>
        <begin position="12"/>
        <end position="30"/>
    </location>
</feature>
<dbReference type="EC" id="3.1.1.-" evidence="5"/>
<reference evidence="8 9" key="1">
    <citation type="submission" date="2024-05" db="EMBL/GenBank/DDBJ databases">
        <authorList>
            <person name="Wallberg A."/>
        </authorList>
    </citation>
    <scope>NUCLEOTIDE SEQUENCE [LARGE SCALE GENOMIC DNA]</scope>
</reference>
<dbReference type="EMBL" id="CAXKWB010000713">
    <property type="protein sequence ID" value="CAL4062041.1"/>
    <property type="molecule type" value="Genomic_DNA"/>
</dbReference>
<evidence type="ECO:0000259" key="7">
    <source>
        <dbReference type="Pfam" id="PF00135"/>
    </source>
</evidence>
<dbReference type="InterPro" id="IPR019819">
    <property type="entry name" value="Carboxylesterase_B_CS"/>
</dbReference>
<keyword evidence="6" id="KW-0812">Transmembrane</keyword>
<dbReference type="Gene3D" id="3.40.50.1820">
    <property type="entry name" value="alpha/beta hydrolase"/>
    <property type="match status" value="1"/>
</dbReference>
<evidence type="ECO:0000313" key="8">
    <source>
        <dbReference type="EMBL" id="CAL4062041.1"/>
    </source>
</evidence>
<keyword evidence="4" id="KW-0325">Glycoprotein</keyword>
<dbReference type="AlphaFoldDB" id="A0AAV2PR41"/>
<dbReference type="InterPro" id="IPR029058">
    <property type="entry name" value="AB_hydrolase_fold"/>
</dbReference>
<evidence type="ECO:0000256" key="2">
    <source>
        <dbReference type="ARBA" id="ARBA00022487"/>
    </source>
</evidence>
<dbReference type="PANTHER" id="PTHR11559">
    <property type="entry name" value="CARBOXYLESTERASE"/>
    <property type="match status" value="1"/>
</dbReference>
<comment type="caution">
    <text evidence="8">The sequence shown here is derived from an EMBL/GenBank/DDBJ whole genome shotgun (WGS) entry which is preliminary data.</text>
</comment>
<dbReference type="PROSITE" id="PS00122">
    <property type="entry name" value="CARBOXYLESTERASE_B_1"/>
    <property type="match status" value="1"/>
</dbReference>
<evidence type="ECO:0000256" key="1">
    <source>
        <dbReference type="ARBA" id="ARBA00005964"/>
    </source>
</evidence>
<dbReference type="InterPro" id="IPR002018">
    <property type="entry name" value="CarbesteraseB"/>
</dbReference>
<keyword evidence="2" id="KW-0719">Serine esterase</keyword>
<feature type="non-terminal residue" evidence="8">
    <location>
        <position position="297"/>
    </location>
</feature>